<dbReference type="InterPro" id="IPR036188">
    <property type="entry name" value="FAD/NAD-bd_sf"/>
</dbReference>
<evidence type="ECO:0000259" key="5">
    <source>
        <dbReference type="Pfam" id="PF00890"/>
    </source>
</evidence>
<dbReference type="SUPFAM" id="SSF51905">
    <property type="entry name" value="FAD/NAD(P)-binding domain"/>
    <property type="match status" value="1"/>
</dbReference>
<dbReference type="Proteomes" id="UP000570166">
    <property type="component" value="Unassembled WGS sequence"/>
</dbReference>
<evidence type="ECO:0000313" key="7">
    <source>
        <dbReference type="Proteomes" id="UP000570166"/>
    </source>
</evidence>
<keyword evidence="3" id="KW-0274">FAD</keyword>
<protein>
    <submittedName>
        <fullName evidence="6">FAD-binding protein</fullName>
    </submittedName>
</protein>
<evidence type="ECO:0000256" key="1">
    <source>
        <dbReference type="ARBA" id="ARBA00001974"/>
    </source>
</evidence>
<comment type="caution">
    <text evidence="6">The sequence shown here is derived from an EMBL/GenBank/DDBJ whole genome shotgun (WGS) entry which is preliminary data.</text>
</comment>
<reference evidence="6 7" key="1">
    <citation type="submission" date="2020-07" db="EMBL/GenBank/DDBJ databases">
        <authorList>
            <person name="Sun Q."/>
        </authorList>
    </citation>
    <scope>NUCLEOTIDE SEQUENCE [LARGE SCALE GENOMIC DNA]</scope>
    <source>
        <strain evidence="6 7">CGMCC 1.13654</strain>
    </source>
</reference>
<dbReference type="InterPro" id="IPR027477">
    <property type="entry name" value="Succ_DH/fumarate_Rdtase_cat_sf"/>
</dbReference>
<dbReference type="GO" id="GO:0016491">
    <property type="term" value="F:oxidoreductase activity"/>
    <property type="evidence" value="ECO:0007669"/>
    <property type="project" value="UniProtKB-KW"/>
</dbReference>
<feature type="domain" description="FAD-dependent oxidoreductase 2 FAD-binding" evidence="5">
    <location>
        <begin position="9"/>
        <end position="458"/>
    </location>
</feature>
<keyword evidence="4" id="KW-0560">Oxidoreductase</keyword>
<keyword evidence="2" id="KW-0285">Flavoprotein</keyword>
<proteinExistence type="predicted"/>
<dbReference type="InterPro" id="IPR003953">
    <property type="entry name" value="FAD-dep_OxRdtase_2_FAD-bd"/>
</dbReference>
<dbReference type="AlphaFoldDB" id="A0A838L9N9"/>
<sequence>MTDITESFDLIVVGAGLGGLTAAVRGAQHGLRTILIEAGNEVGGTAYFSGGGLHIWGAETWEDYRRHTPLSDERLTRALFDGFRPYVDWLTSTGAPGAYERTVIRGLGLLKYQLGRTMAPHHRRRWFDHLVMRYRAAGGTLWTRTRARSLTHHFIEVERDNQTLTLRGRAIVLAAGGFQAAPDLVERHVGLGPEATVRRAVATDVGDGLRMALAAGAAATPAMDSIYGHLMPAAPCRIDWHDPMAPITLSAFYAQHGIVVNATGRRFVDESAGELNGTTINAAARQPGSLWVVMDDAIRRRPARYEVPRELLRPSSLRYARLLRHARIAWKGHGPALLLDSIGQAERAGALVVRGATVPQLAAGLAGHGVDPVGLMETVADYNAAIVSGTADRLTIPRADARHPIASPPFLAIKVAVGISMTYGGVAIDTSARALDAAGTPVPGLYAVPGTAGGVHHLHYAGALAACGVFGMIAADTAAADLAISG</sequence>
<keyword evidence="7" id="KW-1185">Reference proteome</keyword>
<gene>
    <name evidence="6" type="ORF">HZF05_12080</name>
</gene>
<evidence type="ECO:0000313" key="6">
    <source>
        <dbReference type="EMBL" id="MBA2934836.1"/>
    </source>
</evidence>
<evidence type="ECO:0000256" key="4">
    <source>
        <dbReference type="ARBA" id="ARBA00023002"/>
    </source>
</evidence>
<dbReference type="RefSeq" id="WP_160366613.1">
    <property type="nucleotide sequence ID" value="NZ_JACEIB010000007.1"/>
</dbReference>
<dbReference type="InterPro" id="IPR050315">
    <property type="entry name" value="FAD-oxidoreductase_2"/>
</dbReference>
<accession>A0A838L9N9</accession>
<dbReference type="PRINTS" id="PR00411">
    <property type="entry name" value="PNDRDTASEI"/>
</dbReference>
<comment type="cofactor">
    <cofactor evidence="1">
        <name>FAD</name>
        <dbReference type="ChEBI" id="CHEBI:57692"/>
    </cofactor>
</comment>
<dbReference type="Pfam" id="PF00890">
    <property type="entry name" value="FAD_binding_2"/>
    <property type="match status" value="1"/>
</dbReference>
<dbReference type="SUPFAM" id="SSF56425">
    <property type="entry name" value="Succinate dehydrogenase/fumarate reductase flavoprotein, catalytic domain"/>
    <property type="match status" value="1"/>
</dbReference>
<organism evidence="6 7">
    <name type="scientific">Sphingomonas chungangi</name>
    <dbReference type="NCBI Taxonomy" id="2683589"/>
    <lineage>
        <taxon>Bacteria</taxon>
        <taxon>Pseudomonadati</taxon>
        <taxon>Pseudomonadota</taxon>
        <taxon>Alphaproteobacteria</taxon>
        <taxon>Sphingomonadales</taxon>
        <taxon>Sphingomonadaceae</taxon>
        <taxon>Sphingomonas</taxon>
    </lineage>
</organism>
<dbReference type="EMBL" id="JACEIB010000007">
    <property type="protein sequence ID" value="MBA2934836.1"/>
    <property type="molecule type" value="Genomic_DNA"/>
</dbReference>
<evidence type="ECO:0000256" key="3">
    <source>
        <dbReference type="ARBA" id="ARBA00022827"/>
    </source>
</evidence>
<dbReference type="Gene3D" id="3.50.50.60">
    <property type="entry name" value="FAD/NAD(P)-binding domain"/>
    <property type="match status" value="1"/>
</dbReference>
<evidence type="ECO:0000256" key="2">
    <source>
        <dbReference type="ARBA" id="ARBA00022630"/>
    </source>
</evidence>
<name>A0A838L9N9_9SPHN</name>
<dbReference type="Gene3D" id="3.90.700.10">
    <property type="entry name" value="Succinate dehydrogenase/fumarate reductase flavoprotein, catalytic domain"/>
    <property type="match status" value="1"/>
</dbReference>
<dbReference type="PANTHER" id="PTHR43400:SF10">
    <property type="entry name" value="3-OXOSTEROID 1-DEHYDROGENASE"/>
    <property type="match status" value="1"/>
</dbReference>
<dbReference type="PANTHER" id="PTHR43400">
    <property type="entry name" value="FUMARATE REDUCTASE"/>
    <property type="match status" value="1"/>
</dbReference>
<dbReference type="GO" id="GO:0008202">
    <property type="term" value="P:steroid metabolic process"/>
    <property type="evidence" value="ECO:0007669"/>
    <property type="project" value="UniProtKB-ARBA"/>
</dbReference>